<evidence type="ECO:0000256" key="7">
    <source>
        <dbReference type="RuleBase" id="RU003355"/>
    </source>
</evidence>
<dbReference type="PROSITE" id="PS51892">
    <property type="entry name" value="SUBTILASE"/>
    <property type="match status" value="1"/>
</dbReference>
<feature type="domain" description="Peptidase S8/S53" evidence="9">
    <location>
        <begin position="177"/>
        <end position="385"/>
    </location>
</feature>
<dbReference type="Gene3D" id="3.40.50.200">
    <property type="entry name" value="Peptidase S8/S53 domain"/>
    <property type="match status" value="1"/>
</dbReference>
<dbReference type="Proteomes" id="UP000182658">
    <property type="component" value="Unassembled WGS sequence"/>
</dbReference>
<protein>
    <submittedName>
        <fullName evidence="11">Subtilase</fullName>
    </submittedName>
</protein>
<evidence type="ECO:0000256" key="1">
    <source>
        <dbReference type="ARBA" id="ARBA00011073"/>
    </source>
</evidence>
<dbReference type="STRING" id="1408157.A0A1J7I8M5"/>
<keyword evidence="4 6" id="KW-0378">Hydrolase</keyword>
<evidence type="ECO:0000313" key="11">
    <source>
        <dbReference type="EMBL" id="OIW23830.1"/>
    </source>
</evidence>
<evidence type="ECO:0000256" key="8">
    <source>
        <dbReference type="SAM" id="SignalP"/>
    </source>
</evidence>
<feature type="active site" description="Charge relay system" evidence="6">
    <location>
        <position position="211"/>
    </location>
</feature>
<keyword evidence="2 6" id="KW-0645">Protease</keyword>
<dbReference type="InterPro" id="IPR050131">
    <property type="entry name" value="Peptidase_S8_subtilisin-like"/>
</dbReference>
<dbReference type="PROSITE" id="PS00138">
    <property type="entry name" value="SUBTILASE_SER"/>
    <property type="match status" value="1"/>
</dbReference>
<dbReference type="InterPro" id="IPR023827">
    <property type="entry name" value="Peptidase_S8_Asp-AS"/>
</dbReference>
<keyword evidence="3 8" id="KW-0732">Signal</keyword>
<feature type="active site" description="Charge relay system" evidence="6">
    <location>
        <position position="179"/>
    </location>
</feature>
<dbReference type="Pfam" id="PF05922">
    <property type="entry name" value="Inhibitor_I9"/>
    <property type="match status" value="1"/>
</dbReference>
<accession>A0A1J7I8M5</accession>
<evidence type="ECO:0000313" key="12">
    <source>
        <dbReference type="Proteomes" id="UP000182658"/>
    </source>
</evidence>
<keyword evidence="12" id="KW-1185">Reference proteome</keyword>
<feature type="signal peptide" evidence="8">
    <location>
        <begin position="1"/>
        <end position="21"/>
    </location>
</feature>
<evidence type="ECO:0000256" key="6">
    <source>
        <dbReference type="PROSITE-ProRule" id="PRU01240"/>
    </source>
</evidence>
<name>A0A1J7I8M5_9PEZI</name>
<dbReference type="GO" id="GO:0006508">
    <property type="term" value="P:proteolysis"/>
    <property type="evidence" value="ECO:0007669"/>
    <property type="project" value="UniProtKB-KW"/>
</dbReference>
<dbReference type="Gene3D" id="3.30.70.80">
    <property type="entry name" value="Peptidase S8 propeptide/proteinase inhibitor I9"/>
    <property type="match status" value="1"/>
</dbReference>
<feature type="domain" description="Inhibitor I9" evidence="10">
    <location>
        <begin position="55"/>
        <end position="133"/>
    </location>
</feature>
<evidence type="ECO:0000256" key="2">
    <source>
        <dbReference type="ARBA" id="ARBA00022670"/>
    </source>
</evidence>
<evidence type="ECO:0000256" key="3">
    <source>
        <dbReference type="ARBA" id="ARBA00022729"/>
    </source>
</evidence>
<feature type="active site" description="Charge relay system" evidence="6">
    <location>
        <position position="367"/>
    </location>
</feature>
<organism evidence="11 12">
    <name type="scientific">Coniochaeta ligniaria NRRL 30616</name>
    <dbReference type="NCBI Taxonomy" id="1408157"/>
    <lineage>
        <taxon>Eukaryota</taxon>
        <taxon>Fungi</taxon>
        <taxon>Dikarya</taxon>
        <taxon>Ascomycota</taxon>
        <taxon>Pezizomycotina</taxon>
        <taxon>Sordariomycetes</taxon>
        <taxon>Sordariomycetidae</taxon>
        <taxon>Coniochaetales</taxon>
        <taxon>Coniochaetaceae</taxon>
        <taxon>Coniochaeta</taxon>
    </lineage>
</organism>
<dbReference type="InterPro" id="IPR015500">
    <property type="entry name" value="Peptidase_S8_subtilisin-rel"/>
</dbReference>
<dbReference type="PANTHER" id="PTHR43806">
    <property type="entry name" value="PEPTIDASE S8"/>
    <property type="match status" value="1"/>
</dbReference>
<dbReference type="InterPro" id="IPR037045">
    <property type="entry name" value="S8pro/Inhibitor_I9_sf"/>
</dbReference>
<proteinExistence type="inferred from homology"/>
<dbReference type="AlphaFoldDB" id="A0A1J7I8M5"/>
<dbReference type="SUPFAM" id="SSF52743">
    <property type="entry name" value="Subtilisin-like"/>
    <property type="match status" value="1"/>
</dbReference>
<dbReference type="InterPro" id="IPR010259">
    <property type="entry name" value="S8pro/Inhibitor_I9"/>
</dbReference>
<dbReference type="InParanoid" id="A0A1J7I8M5"/>
<evidence type="ECO:0000259" key="10">
    <source>
        <dbReference type="Pfam" id="PF05922"/>
    </source>
</evidence>
<evidence type="ECO:0000256" key="4">
    <source>
        <dbReference type="ARBA" id="ARBA00022801"/>
    </source>
</evidence>
<dbReference type="InterPro" id="IPR034193">
    <property type="entry name" value="PCSK9_ProteinaseK-like"/>
</dbReference>
<keyword evidence="5 6" id="KW-0720">Serine protease</keyword>
<sequence length="421" mass="43814">MPSLRQLSLLLGVILPLGSLAAPVVNHTESGLPGRSPIFLNHTESGVPSPTVIGKYIVTLKQGLTSRDLESHVTWVNRVHRRSLKGNNNSTSAAGVHKTFENLHVYVGEFDNHTIEQIRSRVDVEAVEEDQLWTPYQVATPPQSAAPWGLARISHRTRGAHDYLYDANPGQDSYAYVVDTGLNTGHVDFGGRAQFGYNAVSGAADADVQGHGTHATGIIGSRTYGVAKSANLVAVKVFDQRGSLTSVILDGYNWAVSDIRGKGRVGKAVINMSLGGGTSTAFNNAVQAAYQAGVVTVVAAGNQARDVGADSPASAANAITVGAVDSSDQQASYSNFGRSVDIYAPGSSILSTWIGSSTATNTMSGTSMACPHVSGLVLYLMAKEGLTDPAAIVARVKGIGSANVISGVGPGSPNLLAYNGS</sequence>
<dbReference type="PRINTS" id="PR00723">
    <property type="entry name" value="SUBTILISIN"/>
</dbReference>
<evidence type="ECO:0000259" key="9">
    <source>
        <dbReference type="Pfam" id="PF00082"/>
    </source>
</evidence>
<dbReference type="SUPFAM" id="SSF54897">
    <property type="entry name" value="Protease propeptides/inhibitors"/>
    <property type="match status" value="1"/>
</dbReference>
<dbReference type="Pfam" id="PF00082">
    <property type="entry name" value="Peptidase_S8"/>
    <property type="match status" value="1"/>
</dbReference>
<dbReference type="OrthoDB" id="206201at2759"/>
<dbReference type="GO" id="GO:0004252">
    <property type="term" value="F:serine-type endopeptidase activity"/>
    <property type="evidence" value="ECO:0007669"/>
    <property type="project" value="UniProtKB-UniRule"/>
</dbReference>
<feature type="chain" id="PRO_5012724148" evidence="8">
    <location>
        <begin position="22"/>
        <end position="421"/>
    </location>
</feature>
<reference evidence="11 12" key="1">
    <citation type="submission" date="2016-10" db="EMBL/GenBank/DDBJ databases">
        <title>Draft genome sequence of Coniochaeta ligniaria NRRL30616, a lignocellulolytic fungus for bioabatement of inhibitors in plant biomass hydrolysates.</title>
        <authorList>
            <consortium name="DOE Joint Genome Institute"/>
            <person name="Jimenez D.J."/>
            <person name="Hector R.E."/>
            <person name="Riley R."/>
            <person name="Sun H."/>
            <person name="Grigoriev I.V."/>
            <person name="Van Elsas J.D."/>
            <person name="Nichols N.N."/>
        </authorList>
    </citation>
    <scope>NUCLEOTIDE SEQUENCE [LARGE SCALE GENOMIC DNA]</scope>
    <source>
        <strain evidence="11 12">NRRL 30616</strain>
    </source>
</reference>
<dbReference type="GO" id="GO:0005576">
    <property type="term" value="C:extracellular region"/>
    <property type="evidence" value="ECO:0007669"/>
    <property type="project" value="UniProtKB-ARBA"/>
</dbReference>
<dbReference type="FunFam" id="3.40.50.200:FF:000014">
    <property type="entry name" value="Proteinase K"/>
    <property type="match status" value="1"/>
</dbReference>
<dbReference type="InterPro" id="IPR036852">
    <property type="entry name" value="Peptidase_S8/S53_dom_sf"/>
</dbReference>
<dbReference type="PROSITE" id="PS00136">
    <property type="entry name" value="SUBTILASE_ASP"/>
    <property type="match status" value="1"/>
</dbReference>
<evidence type="ECO:0000256" key="5">
    <source>
        <dbReference type="ARBA" id="ARBA00022825"/>
    </source>
</evidence>
<dbReference type="CDD" id="cd04077">
    <property type="entry name" value="Peptidases_S8_PCSK9_ProteinaseK_like"/>
    <property type="match status" value="1"/>
</dbReference>
<comment type="similarity">
    <text evidence="1 6 7">Belongs to the peptidase S8 family.</text>
</comment>
<dbReference type="EMBL" id="KV875105">
    <property type="protein sequence ID" value="OIW23830.1"/>
    <property type="molecule type" value="Genomic_DNA"/>
</dbReference>
<dbReference type="InterPro" id="IPR023828">
    <property type="entry name" value="Peptidase_S8_Ser-AS"/>
</dbReference>
<dbReference type="InterPro" id="IPR000209">
    <property type="entry name" value="Peptidase_S8/S53_dom"/>
</dbReference>
<gene>
    <name evidence="11" type="ORF">CONLIGDRAFT_584897</name>
</gene>
<dbReference type="PANTHER" id="PTHR43806:SF58">
    <property type="entry name" value="ALKALINE PROTEASE 1-RELATED"/>
    <property type="match status" value="1"/>
</dbReference>